<dbReference type="Proteomes" id="UP000031561">
    <property type="component" value="Unassembled WGS sequence"/>
</dbReference>
<evidence type="ECO:0000256" key="3">
    <source>
        <dbReference type="SAM" id="MobiDB-lite"/>
    </source>
</evidence>
<accession>A0ABD4TAF9</accession>
<dbReference type="SUPFAM" id="SSF50249">
    <property type="entry name" value="Nucleic acid-binding proteins"/>
    <property type="match status" value="1"/>
</dbReference>
<evidence type="ECO:0000313" key="5">
    <source>
        <dbReference type="Proteomes" id="UP000031561"/>
    </source>
</evidence>
<feature type="region of interest" description="Disordered" evidence="3">
    <location>
        <begin position="99"/>
        <end position="154"/>
    </location>
</feature>
<dbReference type="InterPro" id="IPR012340">
    <property type="entry name" value="NA-bd_OB-fold"/>
</dbReference>
<comment type="caution">
    <text evidence="4">The sequence shown here is derived from an EMBL/GenBank/DDBJ whole genome shotgun (WGS) entry which is preliminary data.</text>
</comment>
<dbReference type="RefSeq" id="WP_166283524.1">
    <property type="nucleotide sequence ID" value="NZ_JTHE03000115.1"/>
</dbReference>
<keyword evidence="1 2" id="KW-0238">DNA-binding</keyword>
<proteinExistence type="predicted"/>
<evidence type="ECO:0000313" key="4">
    <source>
        <dbReference type="EMBL" id="MCM1985135.1"/>
    </source>
</evidence>
<evidence type="ECO:0000256" key="2">
    <source>
        <dbReference type="PROSITE-ProRule" id="PRU00252"/>
    </source>
</evidence>
<keyword evidence="5" id="KW-1185">Reference proteome</keyword>
<dbReference type="EMBL" id="JTHE03000115">
    <property type="protein sequence ID" value="MCM1985135.1"/>
    <property type="molecule type" value="Genomic_DNA"/>
</dbReference>
<dbReference type="PROSITE" id="PS50935">
    <property type="entry name" value="SSB"/>
    <property type="match status" value="1"/>
</dbReference>
<dbReference type="CDD" id="cd04496">
    <property type="entry name" value="SSB_OBF"/>
    <property type="match status" value="1"/>
</dbReference>
<protein>
    <submittedName>
        <fullName evidence="4">Single-stranded DNA-binding protein</fullName>
    </submittedName>
</protein>
<dbReference type="GO" id="GO:0003677">
    <property type="term" value="F:DNA binding"/>
    <property type="evidence" value="ECO:0007669"/>
    <property type="project" value="UniProtKB-UniRule"/>
</dbReference>
<evidence type="ECO:0000256" key="1">
    <source>
        <dbReference type="ARBA" id="ARBA00023125"/>
    </source>
</evidence>
<reference evidence="4 5" key="1">
    <citation type="journal article" date="2015" name="Genome Announc.">
        <title>Draft Genome Sequence of Filamentous Marine Cyanobacterium Lyngbya confervoides Strain BDU141951.</title>
        <authorList>
            <person name="Chandrababunaidu M.M."/>
            <person name="Sen D."/>
            <person name="Tripathy S."/>
        </authorList>
    </citation>
    <scope>NUCLEOTIDE SEQUENCE [LARGE SCALE GENOMIC DNA]</scope>
    <source>
        <strain evidence="4 5">BDU141951</strain>
    </source>
</reference>
<dbReference type="AlphaFoldDB" id="A0ABD4TAF9"/>
<name>A0ABD4TAF9_9CYAN</name>
<gene>
    <name evidence="4" type="ORF">QQ91_0020150</name>
</gene>
<feature type="compositionally biased region" description="Low complexity" evidence="3">
    <location>
        <begin position="100"/>
        <end position="137"/>
    </location>
</feature>
<dbReference type="Pfam" id="PF00436">
    <property type="entry name" value="SSB"/>
    <property type="match status" value="1"/>
</dbReference>
<organism evidence="4 5">
    <name type="scientific">Lyngbya confervoides BDU141951</name>
    <dbReference type="NCBI Taxonomy" id="1574623"/>
    <lineage>
        <taxon>Bacteria</taxon>
        <taxon>Bacillati</taxon>
        <taxon>Cyanobacteriota</taxon>
        <taxon>Cyanophyceae</taxon>
        <taxon>Oscillatoriophycideae</taxon>
        <taxon>Oscillatoriales</taxon>
        <taxon>Microcoleaceae</taxon>
        <taxon>Lyngbya</taxon>
    </lineage>
</organism>
<dbReference type="Gene3D" id="2.40.50.140">
    <property type="entry name" value="Nucleic acid-binding proteins"/>
    <property type="match status" value="1"/>
</dbReference>
<sequence length="154" mass="16332">MNSCVFMAEVVKAPELRYTQDGQMAIAEMMVHIDPLRADDPKSPLKVVAWGNLGQQVQEQVREGDTVILEGRLAMNTIDRPEGYKEKVAEMTISRLHPVGAGMSLSGGSSSGLPSSTQSKPVGPSPASASPATVVPAMPSPPPAVETDFDDIPF</sequence>
<dbReference type="InterPro" id="IPR000424">
    <property type="entry name" value="Primosome_PriB/ssb"/>
</dbReference>